<dbReference type="InterPro" id="IPR013785">
    <property type="entry name" value="Aldolase_TIM"/>
</dbReference>
<dbReference type="InterPro" id="IPR036188">
    <property type="entry name" value="FAD/NAD-bd_sf"/>
</dbReference>
<evidence type="ECO:0000256" key="5">
    <source>
        <dbReference type="ARBA" id="ARBA00022643"/>
    </source>
</evidence>
<dbReference type="PRINTS" id="PR00368">
    <property type="entry name" value="FADPNR"/>
</dbReference>
<feature type="domain" description="NADH:flavin oxidoreductase/NADH oxidase N-terminal" evidence="10">
    <location>
        <begin position="8"/>
        <end position="344"/>
    </location>
</feature>
<dbReference type="EMBL" id="JALHLE010000001">
    <property type="protein sequence ID" value="MCJ2177112.1"/>
    <property type="molecule type" value="Genomic_DNA"/>
</dbReference>
<dbReference type="PANTHER" id="PTHR42917:SF2">
    <property type="entry name" value="2,4-DIENOYL-COA REDUCTASE [(2E)-ENOYL-COA-PRODUCING]"/>
    <property type="match status" value="1"/>
</dbReference>
<dbReference type="PRINTS" id="PR00411">
    <property type="entry name" value="PNDRDTASEI"/>
</dbReference>
<dbReference type="InterPro" id="IPR023753">
    <property type="entry name" value="FAD/NAD-binding_dom"/>
</dbReference>
<keyword evidence="6" id="KW-0479">Metal-binding</keyword>
<dbReference type="Gene3D" id="3.50.50.60">
    <property type="entry name" value="FAD/NAD(P)-binding domain"/>
    <property type="match status" value="1"/>
</dbReference>
<evidence type="ECO:0000256" key="6">
    <source>
        <dbReference type="ARBA" id="ARBA00022723"/>
    </source>
</evidence>
<evidence type="ECO:0000259" key="10">
    <source>
        <dbReference type="Pfam" id="PF00724"/>
    </source>
</evidence>
<evidence type="ECO:0000256" key="7">
    <source>
        <dbReference type="ARBA" id="ARBA00023002"/>
    </source>
</evidence>
<dbReference type="SUPFAM" id="SSF51395">
    <property type="entry name" value="FMN-linked oxidoreductases"/>
    <property type="match status" value="1"/>
</dbReference>
<comment type="caution">
    <text evidence="12">The sequence shown here is derived from an EMBL/GenBank/DDBJ whole genome shotgun (WGS) entry which is preliminary data.</text>
</comment>
<evidence type="ECO:0000256" key="3">
    <source>
        <dbReference type="ARBA" id="ARBA00011048"/>
    </source>
</evidence>
<evidence type="ECO:0000256" key="4">
    <source>
        <dbReference type="ARBA" id="ARBA00022630"/>
    </source>
</evidence>
<reference evidence="12" key="1">
    <citation type="submission" date="2022-03" db="EMBL/GenBank/DDBJ databases">
        <title>Identification of a novel bacterium isolated from mangrove sediments.</title>
        <authorList>
            <person name="Pan X."/>
        </authorList>
    </citation>
    <scope>NUCLEOTIDE SEQUENCE</scope>
    <source>
        <strain evidence="12">B2580</strain>
    </source>
</reference>
<comment type="cofactor">
    <cofactor evidence="1">
        <name>FMN</name>
        <dbReference type="ChEBI" id="CHEBI:58210"/>
    </cofactor>
</comment>
<evidence type="ECO:0000256" key="1">
    <source>
        <dbReference type="ARBA" id="ARBA00001917"/>
    </source>
</evidence>
<gene>
    <name evidence="12" type="ORF">MTR64_00905</name>
</gene>
<evidence type="ECO:0000313" key="13">
    <source>
        <dbReference type="Proteomes" id="UP001162880"/>
    </source>
</evidence>
<dbReference type="InterPro" id="IPR001155">
    <property type="entry name" value="OxRdtase_FMN_N"/>
</dbReference>
<dbReference type="RefSeq" id="WP_243989846.1">
    <property type="nucleotide sequence ID" value="NZ_JALHLE010000001.1"/>
</dbReference>
<dbReference type="InterPro" id="IPR051793">
    <property type="entry name" value="NADH:flavin_oxidoreductase"/>
</dbReference>
<protein>
    <submittedName>
        <fullName evidence="12">FAD-dependent oxidoreductase</fullName>
    </submittedName>
</protein>
<dbReference type="SUPFAM" id="SSF51905">
    <property type="entry name" value="FAD/NAD(P)-binding domain"/>
    <property type="match status" value="1"/>
</dbReference>
<dbReference type="Gene3D" id="3.40.50.720">
    <property type="entry name" value="NAD(P)-binding Rossmann-like Domain"/>
    <property type="match status" value="1"/>
</dbReference>
<evidence type="ECO:0000256" key="9">
    <source>
        <dbReference type="ARBA" id="ARBA00023014"/>
    </source>
</evidence>
<accession>A0ABT0AWA1</accession>
<keyword evidence="8" id="KW-0408">Iron</keyword>
<evidence type="ECO:0000313" key="12">
    <source>
        <dbReference type="EMBL" id="MCJ2177112.1"/>
    </source>
</evidence>
<dbReference type="Pfam" id="PF00724">
    <property type="entry name" value="Oxidored_FMN"/>
    <property type="match status" value="1"/>
</dbReference>
<dbReference type="PANTHER" id="PTHR42917">
    <property type="entry name" value="2,4-DIENOYL-COA REDUCTASE"/>
    <property type="match status" value="1"/>
</dbReference>
<keyword evidence="5" id="KW-0288">FMN</keyword>
<keyword evidence="9" id="KW-0411">Iron-sulfur</keyword>
<dbReference type="Pfam" id="PF07992">
    <property type="entry name" value="Pyr_redox_2"/>
    <property type="match status" value="1"/>
</dbReference>
<name>A0ABT0AWA1_9SPHN</name>
<evidence type="ECO:0000256" key="2">
    <source>
        <dbReference type="ARBA" id="ARBA00001966"/>
    </source>
</evidence>
<dbReference type="Proteomes" id="UP001162880">
    <property type="component" value="Unassembled WGS sequence"/>
</dbReference>
<evidence type="ECO:0000259" key="11">
    <source>
        <dbReference type="Pfam" id="PF07992"/>
    </source>
</evidence>
<keyword evidence="4" id="KW-0285">Flavoprotein</keyword>
<proteinExistence type="inferred from homology"/>
<comment type="cofactor">
    <cofactor evidence="2">
        <name>[4Fe-4S] cluster</name>
        <dbReference type="ChEBI" id="CHEBI:49883"/>
    </cofactor>
</comment>
<sequence>MHEKYPGVFSSIRLGPVELPNRFFFAPHGSALSAGTKPADDLVAYSAERVRGGGCGLVVVALAMHERGRTRQPSPHEAVNIPAFRVLTDAIHEAGGKIFGEPFYHWIGAGYWQLFSPPAPAMAPSVRQFGHGGRAHSTRAMARDEIARMIEATRETAANMAAAGFDGIMLHVSHAALIQQFLSPWFNERDDEYGGSLENRMRFLVESLRAAREGGGGQFAVGLRLNCDEQLAGGYGPDTAREVVATLVAQGLIDYIDLDVGLEPQQFRHGMPTGFEKAQYYRPWVEAVRGAAGHVPVLSVLGNITDMADAEAALQAGVCDVIGSARQLIAEPEFVQNAREGREDRSRTCIACNWCTAAGGEGAQGCAINPASYRDRLWGRHSYEPAEDPKHVVVVGGGPGGMEAARVAAEKGHRVTLFEARDALGGALALWAGLPGRGHYVAAIDWWVREMDRLKINVRLGTPADEATILAEAPDAVIVATGAAYSPGGRSITFDGDIPGWDQPHVLRPEDVLSGGAKPGGHVWIFDAEGYHTGTGIAEMLADAGADVRFVSAGCSPVSARNTDNWEESYIVARMKRAGVELMPSTWLRSIGPDSVTLYDVHTGEERTEPADAVVLATGRVPQDALARALEGKVAQLFTIGDALAARMLAAAPYEGQKFARLIGEPGAPSSFAEAWFAPDSLDVMPFPADVPRPMVSASAAGQR</sequence>
<organism evidence="12 13">
    <name type="scientific">Novosphingobium album</name>
    <name type="common">ex Hu et al. 2023</name>
    <dbReference type="NCBI Taxonomy" id="2930093"/>
    <lineage>
        <taxon>Bacteria</taxon>
        <taxon>Pseudomonadati</taxon>
        <taxon>Pseudomonadota</taxon>
        <taxon>Alphaproteobacteria</taxon>
        <taxon>Sphingomonadales</taxon>
        <taxon>Sphingomonadaceae</taxon>
        <taxon>Novosphingobium</taxon>
    </lineage>
</organism>
<feature type="domain" description="FAD/NAD(P)-binding" evidence="11">
    <location>
        <begin position="391"/>
        <end position="630"/>
    </location>
</feature>
<dbReference type="Gene3D" id="3.20.20.70">
    <property type="entry name" value="Aldolase class I"/>
    <property type="match status" value="1"/>
</dbReference>
<evidence type="ECO:0000256" key="8">
    <source>
        <dbReference type="ARBA" id="ARBA00023004"/>
    </source>
</evidence>
<keyword evidence="13" id="KW-1185">Reference proteome</keyword>
<keyword evidence="7" id="KW-0560">Oxidoreductase</keyword>
<comment type="similarity">
    <text evidence="3">In the N-terminal section; belongs to the NADH:flavin oxidoreductase/NADH oxidase family.</text>
</comment>